<protein>
    <recommendedName>
        <fullName evidence="1">DUF7029 domain-containing protein</fullName>
    </recommendedName>
</protein>
<gene>
    <name evidence="2" type="ORF">BP5796_02060</name>
</gene>
<dbReference type="Proteomes" id="UP000256328">
    <property type="component" value="Unassembled WGS sequence"/>
</dbReference>
<sequence>MAVALSSLTLAAPASAPLTPTILSPISGSDSFSIPEDRIAARQAAPLMTLSPITSTGNVLIPADAISKRATVGASKRQVAGLIPSSNITLDYQYASTSSVLLAQINATMKHPSVLLEDIKSVTKVDCDVTSVNITFGDQAEFDASSASWPTSSFILFTNHLGDCDAENERGLYIVETMTFDPTTFSVMASTTKSTFQDVTENMEIVFTKPFATSAKRAVTQTFLGDFPGTISLSHSPSKTKFSVSVQSPSLSGSFAMSGHGKFNLIKKKAIKFHIDLEMSIEAAANVRVAAGHSYDNDVYTYSPASLSISAFTIPGILDVGPMLELGVGVEVAVSGEVDVSTNLTASLPTSHVRLDFLDSAKSVASGWEPVYRHATNITVPIDGQVNPFVSVTAAIGIKFLSGILDLSSGVTTRAELINDFSLNGQFNIDSSGNVTLPASSVTPPASNLTLPASNVTSSTLNGTLPASNATNPMATNATCINGISFSNAFDVIVTAFVTQFYSLELYRLDVPIYQSKCWTWGTPL</sequence>
<comment type="caution">
    <text evidence="2">The sequence shown here is derived from an EMBL/GenBank/DDBJ whole genome shotgun (WGS) entry which is preliminary data.</text>
</comment>
<keyword evidence="3" id="KW-1185">Reference proteome</keyword>
<feature type="domain" description="DUF7029" evidence="1">
    <location>
        <begin position="107"/>
        <end position="204"/>
    </location>
</feature>
<evidence type="ECO:0000313" key="3">
    <source>
        <dbReference type="Proteomes" id="UP000256328"/>
    </source>
</evidence>
<proteinExistence type="predicted"/>
<dbReference type="Pfam" id="PF22974">
    <property type="entry name" value="DUF7029"/>
    <property type="match status" value="1"/>
</dbReference>
<dbReference type="AlphaFoldDB" id="A0A3D8T286"/>
<dbReference type="InterPro" id="IPR054293">
    <property type="entry name" value="DUF7029"/>
</dbReference>
<evidence type="ECO:0000259" key="1">
    <source>
        <dbReference type="Pfam" id="PF22974"/>
    </source>
</evidence>
<organism evidence="2 3">
    <name type="scientific">Coleophoma crateriformis</name>
    <dbReference type="NCBI Taxonomy" id="565419"/>
    <lineage>
        <taxon>Eukaryota</taxon>
        <taxon>Fungi</taxon>
        <taxon>Dikarya</taxon>
        <taxon>Ascomycota</taxon>
        <taxon>Pezizomycotina</taxon>
        <taxon>Leotiomycetes</taxon>
        <taxon>Helotiales</taxon>
        <taxon>Dermateaceae</taxon>
        <taxon>Coleophoma</taxon>
    </lineage>
</organism>
<dbReference type="EMBL" id="PDLN01000002">
    <property type="protein sequence ID" value="RDW92666.1"/>
    <property type="molecule type" value="Genomic_DNA"/>
</dbReference>
<reference evidence="2 3" key="1">
    <citation type="journal article" date="2018" name="IMA Fungus">
        <title>IMA Genome-F 9: Draft genome sequence of Annulohypoxylon stygium, Aspergillus mulundensis, Berkeleyomyces basicola (syn. Thielaviopsis basicola), Ceratocystis smalleyi, two Cercospora beticola strains, Coleophoma cylindrospora, Fusarium fracticaudum, Phialophora cf. hyalina, and Morchella septimelata.</title>
        <authorList>
            <person name="Wingfield B.D."/>
            <person name="Bills G.F."/>
            <person name="Dong Y."/>
            <person name="Huang W."/>
            <person name="Nel W.J."/>
            <person name="Swalarsk-Parry B.S."/>
            <person name="Vaghefi N."/>
            <person name="Wilken P.M."/>
            <person name="An Z."/>
            <person name="de Beer Z.W."/>
            <person name="De Vos L."/>
            <person name="Chen L."/>
            <person name="Duong T.A."/>
            <person name="Gao Y."/>
            <person name="Hammerbacher A."/>
            <person name="Kikkert J.R."/>
            <person name="Li Y."/>
            <person name="Li H."/>
            <person name="Li K."/>
            <person name="Li Q."/>
            <person name="Liu X."/>
            <person name="Ma X."/>
            <person name="Naidoo K."/>
            <person name="Pethybridge S.J."/>
            <person name="Sun J."/>
            <person name="Steenkamp E.T."/>
            <person name="van der Nest M.A."/>
            <person name="van Wyk S."/>
            <person name="Wingfield M.J."/>
            <person name="Xiong C."/>
            <person name="Yue Q."/>
            <person name="Zhang X."/>
        </authorList>
    </citation>
    <scope>NUCLEOTIDE SEQUENCE [LARGE SCALE GENOMIC DNA]</scope>
    <source>
        <strain evidence="2 3">BP5796</strain>
    </source>
</reference>
<name>A0A3D8T286_9HELO</name>
<dbReference type="OrthoDB" id="160645at2759"/>
<accession>A0A3D8T286</accession>
<evidence type="ECO:0000313" key="2">
    <source>
        <dbReference type="EMBL" id="RDW92666.1"/>
    </source>
</evidence>